<proteinExistence type="predicted"/>
<dbReference type="KEGG" id="scas:SACC_22060"/>
<evidence type="ECO:0000313" key="1">
    <source>
        <dbReference type="EMBL" id="BDB99189.1"/>
    </source>
</evidence>
<dbReference type="Proteomes" id="UP001319921">
    <property type="component" value="Chromosome"/>
</dbReference>
<organism evidence="1 2">
    <name type="scientific">Saccharolobus caldissimus</name>
    <dbReference type="NCBI Taxonomy" id="1702097"/>
    <lineage>
        <taxon>Archaea</taxon>
        <taxon>Thermoproteota</taxon>
        <taxon>Thermoprotei</taxon>
        <taxon>Sulfolobales</taxon>
        <taxon>Sulfolobaceae</taxon>
        <taxon>Saccharolobus</taxon>
    </lineage>
</organism>
<accession>A0AAQ4CTQ8</accession>
<dbReference type="EMBL" id="AP025226">
    <property type="protein sequence ID" value="BDB99189.1"/>
    <property type="molecule type" value="Genomic_DNA"/>
</dbReference>
<keyword evidence="2" id="KW-1185">Reference proteome</keyword>
<reference evidence="1 2" key="1">
    <citation type="journal article" date="2022" name="Microbiol. Resour. Announc.">
        <title>Complete Genome Sequence of the Hyperthermophilic and Acidophilic Archaeon Saccharolobus caldissimus Strain HS-3T.</title>
        <authorList>
            <person name="Sakai H.D."/>
            <person name="Kurosawa N."/>
        </authorList>
    </citation>
    <scope>NUCLEOTIDE SEQUENCE [LARGE SCALE GENOMIC DNA]</scope>
    <source>
        <strain evidence="1 2">JCM32116</strain>
    </source>
</reference>
<name>A0AAQ4CTQ8_9CREN</name>
<evidence type="ECO:0000313" key="2">
    <source>
        <dbReference type="Proteomes" id="UP001319921"/>
    </source>
</evidence>
<dbReference type="RefSeq" id="WP_229569525.1">
    <property type="nucleotide sequence ID" value="NZ_AP025226.1"/>
</dbReference>
<gene>
    <name evidence="1" type="ORF">SACC_22060</name>
</gene>
<sequence length="274" mass="31840">MKVKIDNTEIDTELSPIIIKGERKYSLVRLYYYLIKTFYLLPRLYGIKVDDPLLGWKNEFERQFRQILNNELSLAKLYYNSNFEIETRKFTVLGQINADSVSVEVKLKEIPQLDDRGIRGLMKVDSFYFSDLEKKRPYIIPAIRAGLIASFYRFLPFQFEGAPGIPKTLGLISEFINSMLLPQGYKEEILGHKIYVKENDLYCDEEIIYNADPEILSIFPIVFYLKNSSENNIVIIEEPEAHLTDKGINYVRNLLNSSKAKIVIASDYFSNNTI</sequence>
<dbReference type="AlphaFoldDB" id="A0AAQ4CTQ8"/>
<protein>
    <submittedName>
        <fullName evidence="1">Uncharacterized protein</fullName>
    </submittedName>
</protein>
<dbReference type="GeneID" id="68866935"/>